<dbReference type="CDD" id="cd00093">
    <property type="entry name" value="HTH_XRE"/>
    <property type="match status" value="1"/>
</dbReference>
<dbReference type="STRING" id="1163617.SCD_n00238"/>
<name>S6B013_SULDS</name>
<dbReference type="AlphaFoldDB" id="S6B013"/>
<dbReference type="InterPro" id="IPR001387">
    <property type="entry name" value="Cro/C1-type_HTH"/>
</dbReference>
<evidence type="ECO:0000313" key="2">
    <source>
        <dbReference type="Proteomes" id="UP000015559"/>
    </source>
</evidence>
<accession>S6B013</accession>
<protein>
    <submittedName>
        <fullName evidence="1">Uncharacterized protein</fullName>
    </submittedName>
</protein>
<sequence>MQVHLELSLKELAERLQLASTSTLRKALSGKGGMDIERLQLLAAIPTRSGALPNLDWLLTGRGPPTISPYIETNTKGVTWANWLSDEKLQALRVLTSSPFPASHDRAIK</sequence>
<dbReference type="EMBL" id="AP013066">
    <property type="protein sequence ID" value="BAN34087.1"/>
    <property type="molecule type" value="Genomic_DNA"/>
</dbReference>
<proteinExistence type="predicted"/>
<gene>
    <name evidence="1" type="ORF">SCD_n00238</name>
</gene>
<dbReference type="KEGG" id="sdr:SCD_n00238"/>
<organism evidence="1 2">
    <name type="scientific">Sulfuricella denitrificans (strain DSM 22764 / NBRC 105220 / skB26)</name>
    <dbReference type="NCBI Taxonomy" id="1163617"/>
    <lineage>
        <taxon>Bacteria</taxon>
        <taxon>Pseudomonadati</taxon>
        <taxon>Pseudomonadota</taxon>
        <taxon>Betaproteobacteria</taxon>
        <taxon>Nitrosomonadales</taxon>
        <taxon>Sulfuricellaceae</taxon>
        <taxon>Sulfuricella</taxon>
    </lineage>
</organism>
<dbReference type="HOGENOM" id="CLU_2182619_0_0_4"/>
<dbReference type="Proteomes" id="UP000015559">
    <property type="component" value="Chromosome"/>
</dbReference>
<evidence type="ECO:0000313" key="1">
    <source>
        <dbReference type="EMBL" id="BAN34087.1"/>
    </source>
</evidence>
<keyword evidence="2" id="KW-1185">Reference proteome</keyword>
<reference evidence="1 2" key="1">
    <citation type="journal article" date="2012" name="Appl. Environ. Microbiol.">
        <title>Draft genome sequence of a psychrotolerant sulfur-oxidizing bacterium, Sulfuricella denitrificans skB26, and proteomic insights into cold adaptation.</title>
        <authorList>
            <person name="Watanabe T."/>
            <person name="Kojima H."/>
            <person name="Fukui M."/>
        </authorList>
    </citation>
    <scope>NUCLEOTIDE SEQUENCE [LARGE SCALE GENOMIC DNA]</scope>
    <source>
        <strain evidence="2">skB26</strain>
    </source>
</reference>